<reference evidence="3" key="2">
    <citation type="submission" date="2023-11" db="EMBL/GenBank/DDBJ databases">
        <title>MicrobeMod: A computational toolkit for identifying prokaryotic methylation and restriction-modification with nanopore sequencing.</title>
        <authorList>
            <person name="Crits-Christoph A."/>
            <person name="Kang S.C."/>
            <person name="Lee H."/>
            <person name="Ostrov N."/>
        </authorList>
    </citation>
    <scope>NUCLEOTIDE SEQUENCE</scope>
    <source>
        <strain evidence="3">ATCC 51242</strain>
    </source>
</reference>
<dbReference type="PATRIC" id="fig|42256.3.peg.1757"/>
<evidence type="ECO:0000313" key="4">
    <source>
        <dbReference type="Proteomes" id="UP000025229"/>
    </source>
</evidence>
<name>A0A023X3G1_RUBRA</name>
<evidence type="ECO:0000313" key="3">
    <source>
        <dbReference type="EMBL" id="MDX5894423.1"/>
    </source>
</evidence>
<dbReference type="eggNOG" id="COG2159">
    <property type="taxonomic scope" value="Bacteria"/>
</dbReference>
<dbReference type="STRING" id="42256.RradSPS_1734"/>
<dbReference type="PANTHER" id="PTHR42889:SF1">
    <property type="entry name" value="BLR3681 PROTEIN"/>
    <property type="match status" value="1"/>
</dbReference>
<dbReference type="RefSeq" id="WP_038682020.1">
    <property type="nucleotide sequence ID" value="NZ_CP007514.1"/>
</dbReference>
<evidence type="ECO:0000259" key="1">
    <source>
        <dbReference type="Pfam" id="PF04909"/>
    </source>
</evidence>
<accession>A0A023X3G1</accession>
<organism evidence="2 4">
    <name type="scientific">Rubrobacter radiotolerans</name>
    <name type="common">Arthrobacter radiotolerans</name>
    <dbReference type="NCBI Taxonomy" id="42256"/>
    <lineage>
        <taxon>Bacteria</taxon>
        <taxon>Bacillati</taxon>
        <taxon>Actinomycetota</taxon>
        <taxon>Rubrobacteria</taxon>
        <taxon>Rubrobacterales</taxon>
        <taxon>Rubrobacteraceae</taxon>
        <taxon>Rubrobacter</taxon>
    </lineage>
</organism>
<dbReference type="OrthoDB" id="7325417at2"/>
<dbReference type="PANTHER" id="PTHR42889">
    <property type="entry name" value="BLR3681 PROTEIN"/>
    <property type="match status" value="1"/>
</dbReference>
<dbReference type="CDD" id="cd01292">
    <property type="entry name" value="metallo-dependent_hydrolases"/>
    <property type="match status" value="1"/>
</dbReference>
<dbReference type="SUPFAM" id="SSF51556">
    <property type="entry name" value="Metallo-dependent hydrolases"/>
    <property type="match status" value="1"/>
</dbReference>
<dbReference type="EMBL" id="CP007514">
    <property type="protein sequence ID" value="AHY47017.1"/>
    <property type="molecule type" value="Genomic_DNA"/>
</dbReference>
<evidence type="ECO:0000313" key="2">
    <source>
        <dbReference type="EMBL" id="AHY47017.1"/>
    </source>
</evidence>
<reference evidence="2 4" key="1">
    <citation type="submission" date="2014-03" db="EMBL/GenBank/DDBJ databases">
        <title>Complete genome sequence of the Radio-Resistant Rubrobacter radiotolerans RSPS-4.</title>
        <authorList>
            <person name="Egas C.C."/>
            <person name="Barroso C.C."/>
            <person name="Froufe H.J.C."/>
            <person name="Pacheco J.J."/>
            <person name="Albuquerque L.L."/>
            <person name="da Costa M.M.S."/>
        </authorList>
    </citation>
    <scope>NUCLEOTIDE SEQUENCE [LARGE SCALE GENOMIC DNA]</scope>
    <source>
        <strain evidence="2 4">RSPS-4</strain>
    </source>
</reference>
<dbReference type="GO" id="GO:0016787">
    <property type="term" value="F:hydrolase activity"/>
    <property type="evidence" value="ECO:0007669"/>
    <property type="project" value="UniProtKB-KW"/>
</dbReference>
<dbReference type="Pfam" id="PF04909">
    <property type="entry name" value="Amidohydro_2"/>
    <property type="match status" value="1"/>
</dbReference>
<dbReference type="HOGENOM" id="CLU_043951_0_0_11"/>
<dbReference type="EMBL" id="JAWXXX010000001">
    <property type="protein sequence ID" value="MDX5894423.1"/>
    <property type="molecule type" value="Genomic_DNA"/>
</dbReference>
<dbReference type="Proteomes" id="UP001281130">
    <property type="component" value="Unassembled WGS sequence"/>
</dbReference>
<gene>
    <name evidence="2" type="ORF">RradSPS_1734</name>
    <name evidence="3" type="ORF">SIL72_10335</name>
</gene>
<dbReference type="Proteomes" id="UP000025229">
    <property type="component" value="Chromosome"/>
</dbReference>
<dbReference type="AlphaFoldDB" id="A0A023X3G1"/>
<sequence length="344" mass="39816">MYKKDGESYFVVDGHVHYWTAGPENWRNVHGQQFIECFYDYHSALSPEEQKWSFEKFHTLTEEGLISDLFTNGYADKAILQPTHLTDFYREGFNTTERVNELAARHPDKLIANGAYDPRDGERGLDEFEQAHEKWNFKGVKLYTAEWKGESKGWDLRDEWSRRYLDKVRELGIKNVHLHKGPTIRPLNRDAFDVADVDDVASDYTDLNFIVEHVGLPRLEDFCWIATQEPNVYGGLAVAIPFIHTRPKYFAQIMGELLYWVGEDRITFASDYGIWTPGWLVERFVDFQIPEGMQDEYGTISTDAKKKILGLNIAKLYDIDVPEDLRVKEPRDEGALLTEGATTS</sequence>
<dbReference type="Gene3D" id="3.20.20.140">
    <property type="entry name" value="Metal-dependent hydrolases"/>
    <property type="match status" value="1"/>
</dbReference>
<dbReference type="InterPro" id="IPR006680">
    <property type="entry name" value="Amidohydro-rel"/>
</dbReference>
<dbReference type="KEGG" id="rrd:RradSPS_1734"/>
<keyword evidence="4" id="KW-1185">Reference proteome</keyword>
<protein>
    <submittedName>
        <fullName evidence="2 3">Amidohydrolase</fullName>
    </submittedName>
</protein>
<feature type="domain" description="Amidohydrolase-related" evidence="1">
    <location>
        <begin position="12"/>
        <end position="319"/>
    </location>
</feature>
<keyword evidence="2" id="KW-0378">Hydrolase</keyword>
<proteinExistence type="predicted"/>
<dbReference type="InterPro" id="IPR032466">
    <property type="entry name" value="Metal_Hydrolase"/>
</dbReference>